<sequence length="445" mass="48895">MLGALARYVYREADTEQLLGSLDGILGCFSEGRWVHCTNAGKWPLFQYLPALPLRWLGMSLEGIGRVLSYFSLAAFVALLVVSWRTLAPRSRPVAVMAELVLCSGLFIHYSNRSFGEMVSAFLSAALAAAWLRRRGAGLVAVLAFLTSLTKETAFPFIGLIGVTCAAVHRAPGTSWLALLRAERNRLLGAALGTVLGLALFVAANFFRYGLPYNITYFQEASWGPSLAFQLENSVALWLAPNAGLLFFWPLLVLMLVALPVAVWKQRREGATVGWEPLGGLGVMIVLLTVFLARWWAPFGWWAWGSRLILPWMPAVLLVALYAYAEAAESLIRPLVATRVRAGVLTLVLIAVTLPHVASIFRSNEIIHTAMTSRGECVTPNTPATHEPYYRCIRMLAWEGPFTLANAYSFVPHPQVRLRALLATLLAAVGGAWLWRVTRPSSARA</sequence>
<gene>
    <name evidence="2" type="ORF">F0U60_30755</name>
</gene>
<accession>A0ABY9WY08</accession>
<organism evidence="2 3">
    <name type="scientific">Archangium minus</name>
    <dbReference type="NCBI Taxonomy" id="83450"/>
    <lineage>
        <taxon>Bacteria</taxon>
        <taxon>Pseudomonadati</taxon>
        <taxon>Myxococcota</taxon>
        <taxon>Myxococcia</taxon>
        <taxon>Myxococcales</taxon>
        <taxon>Cystobacterineae</taxon>
        <taxon>Archangiaceae</taxon>
        <taxon>Archangium</taxon>
    </lineage>
</organism>
<feature type="transmembrane region" description="Helical" evidence="1">
    <location>
        <begin position="416"/>
        <end position="435"/>
    </location>
</feature>
<dbReference type="Proteomes" id="UP001611383">
    <property type="component" value="Chromosome"/>
</dbReference>
<keyword evidence="1" id="KW-0472">Membrane</keyword>
<evidence type="ECO:0008006" key="4">
    <source>
        <dbReference type="Google" id="ProtNLM"/>
    </source>
</evidence>
<keyword evidence="1" id="KW-1133">Transmembrane helix</keyword>
<evidence type="ECO:0000256" key="1">
    <source>
        <dbReference type="SAM" id="Phobius"/>
    </source>
</evidence>
<feature type="transmembrane region" description="Helical" evidence="1">
    <location>
        <begin position="67"/>
        <end position="87"/>
    </location>
</feature>
<dbReference type="RefSeq" id="WP_395805051.1">
    <property type="nucleotide sequence ID" value="NZ_CP043494.1"/>
</dbReference>
<feature type="transmembrane region" description="Helical" evidence="1">
    <location>
        <begin position="340"/>
        <end position="361"/>
    </location>
</feature>
<feature type="transmembrane region" description="Helical" evidence="1">
    <location>
        <begin position="309"/>
        <end position="328"/>
    </location>
</feature>
<feature type="transmembrane region" description="Helical" evidence="1">
    <location>
        <begin position="243"/>
        <end position="263"/>
    </location>
</feature>
<feature type="transmembrane region" description="Helical" evidence="1">
    <location>
        <begin position="157"/>
        <end position="180"/>
    </location>
</feature>
<keyword evidence="1" id="KW-0812">Transmembrane</keyword>
<protein>
    <recommendedName>
        <fullName evidence="4">Glycosyltransferase RgtA/B/C/D-like domain-containing protein</fullName>
    </recommendedName>
</protein>
<feature type="transmembrane region" description="Helical" evidence="1">
    <location>
        <begin position="93"/>
        <end position="110"/>
    </location>
</feature>
<proteinExistence type="predicted"/>
<evidence type="ECO:0000313" key="2">
    <source>
        <dbReference type="EMBL" id="WNG48034.1"/>
    </source>
</evidence>
<dbReference type="EMBL" id="CP043494">
    <property type="protein sequence ID" value="WNG48034.1"/>
    <property type="molecule type" value="Genomic_DNA"/>
</dbReference>
<name>A0ABY9WY08_9BACT</name>
<feature type="transmembrane region" description="Helical" evidence="1">
    <location>
        <begin position="187"/>
        <end position="207"/>
    </location>
</feature>
<feature type="transmembrane region" description="Helical" evidence="1">
    <location>
        <begin position="122"/>
        <end position="145"/>
    </location>
</feature>
<evidence type="ECO:0000313" key="3">
    <source>
        <dbReference type="Proteomes" id="UP001611383"/>
    </source>
</evidence>
<feature type="transmembrane region" description="Helical" evidence="1">
    <location>
        <begin position="275"/>
        <end position="297"/>
    </location>
</feature>
<reference evidence="2 3" key="1">
    <citation type="submission" date="2019-08" db="EMBL/GenBank/DDBJ databases">
        <title>Archangium and Cystobacter genomes.</title>
        <authorList>
            <person name="Chen I.-C.K."/>
            <person name="Wielgoss S."/>
        </authorList>
    </citation>
    <scope>NUCLEOTIDE SEQUENCE [LARGE SCALE GENOMIC DNA]</scope>
    <source>
        <strain evidence="2 3">Cbm 6</strain>
    </source>
</reference>
<keyword evidence="3" id="KW-1185">Reference proteome</keyword>